<evidence type="ECO:0000313" key="4">
    <source>
        <dbReference type="Proteomes" id="UP001165283"/>
    </source>
</evidence>
<keyword evidence="2" id="KW-1133">Transmembrane helix</keyword>
<feature type="transmembrane region" description="Helical" evidence="2">
    <location>
        <begin position="73"/>
        <end position="89"/>
    </location>
</feature>
<dbReference type="RefSeq" id="WP_252440902.1">
    <property type="nucleotide sequence ID" value="NZ_JAGSOV010000041.1"/>
</dbReference>
<feature type="transmembrane region" description="Helical" evidence="2">
    <location>
        <begin position="50"/>
        <end position="67"/>
    </location>
</feature>
<feature type="transmembrane region" description="Helical" evidence="2">
    <location>
        <begin position="174"/>
        <end position="191"/>
    </location>
</feature>
<accession>A0ABT1A2U5</accession>
<feature type="transmembrane region" description="Helical" evidence="2">
    <location>
        <begin position="141"/>
        <end position="162"/>
    </location>
</feature>
<organism evidence="3 4">
    <name type="scientific">Pseudonocardia humida</name>
    <dbReference type="NCBI Taxonomy" id="2800819"/>
    <lineage>
        <taxon>Bacteria</taxon>
        <taxon>Bacillati</taxon>
        <taxon>Actinomycetota</taxon>
        <taxon>Actinomycetes</taxon>
        <taxon>Pseudonocardiales</taxon>
        <taxon>Pseudonocardiaceae</taxon>
        <taxon>Pseudonocardia</taxon>
    </lineage>
</organism>
<comment type="caution">
    <text evidence="3">The sequence shown here is derived from an EMBL/GenBank/DDBJ whole genome shotgun (WGS) entry which is preliminary data.</text>
</comment>
<evidence type="ECO:0000256" key="1">
    <source>
        <dbReference type="SAM" id="MobiDB-lite"/>
    </source>
</evidence>
<proteinExistence type="predicted"/>
<dbReference type="Proteomes" id="UP001165283">
    <property type="component" value="Unassembled WGS sequence"/>
</dbReference>
<feature type="transmembrane region" description="Helical" evidence="2">
    <location>
        <begin position="101"/>
        <end position="121"/>
    </location>
</feature>
<keyword evidence="2" id="KW-0472">Membrane</keyword>
<reference evidence="3" key="1">
    <citation type="submission" date="2021-04" db="EMBL/GenBank/DDBJ databases">
        <title>Pseudonocardia sp. nov., isolated from sandy soil of mangrove forest.</title>
        <authorList>
            <person name="Zan Z."/>
            <person name="Huang R."/>
            <person name="Liu W."/>
        </authorList>
    </citation>
    <scope>NUCLEOTIDE SEQUENCE</scope>
    <source>
        <strain evidence="3">S2-4</strain>
    </source>
</reference>
<dbReference type="NCBIfam" id="NF041501">
    <property type="entry name" value="cola_mem"/>
    <property type="match status" value="1"/>
</dbReference>
<evidence type="ECO:0000256" key="2">
    <source>
        <dbReference type="SAM" id="Phobius"/>
    </source>
</evidence>
<dbReference type="InterPro" id="IPR048104">
    <property type="entry name" value="Cola_memb_dom"/>
</dbReference>
<evidence type="ECO:0000313" key="3">
    <source>
        <dbReference type="EMBL" id="MCO1657317.1"/>
    </source>
</evidence>
<name>A0ABT1A2U5_9PSEU</name>
<keyword evidence="2" id="KW-0812">Transmembrane</keyword>
<feature type="region of interest" description="Disordered" evidence="1">
    <location>
        <begin position="227"/>
        <end position="246"/>
    </location>
</feature>
<gene>
    <name evidence="3" type="ORF">KDL28_19865</name>
</gene>
<dbReference type="EMBL" id="JAGSOV010000041">
    <property type="protein sequence ID" value="MCO1657317.1"/>
    <property type="molecule type" value="Genomic_DNA"/>
</dbReference>
<protein>
    <submittedName>
        <fullName evidence="3">Uncharacterized protein</fullName>
    </submittedName>
</protein>
<sequence>MVENGAWFNGHTAVLAIALLIAVPLTTVAYSGTAELDQRGSDQETGRFRVMMVGLVVVAVCVLVSRLVGFQPGYVYGLFGFFAVSTALARRRTPRVARSVLWGSVALLGLGVVSWLVWWPVDGAVRRPEPDLDLLVLDSAPAATFVLAVQGAVFGLIPVEFMDGKRLRDWRWKVWAGVWGAALLLFVHVLFDEFVQEFDLGEVVAVVAPFMLFGILSGRIMDLPAPHETARGTPGPHRRPGLSTGGTAPPYAAITQRMPCVTTWPPARTSVCSTTGR</sequence>
<feature type="transmembrane region" description="Helical" evidence="2">
    <location>
        <begin position="203"/>
        <end position="221"/>
    </location>
</feature>
<feature type="transmembrane region" description="Helical" evidence="2">
    <location>
        <begin position="6"/>
        <end position="30"/>
    </location>
</feature>
<keyword evidence="4" id="KW-1185">Reference proteome</keyword>